<dbReference type="PANTHER" id="PTHR47234:SF2">
    <property type="entry name" value="TONB-DEPENDENT RECEPTOR"/>
    <property type="match status" value="1"/>
</dbReference>
<sequence length="954" mass="103003">MFKYNKLTTAIAFAVASSTFYLPAMAQESEESADQVEKIAVTGSRIQRTNLVSTSPVTEISAEDIAISGVTRMEDLLNDMPQIYAAQTSAIANGATGTATVDLRNLGSTRTLTLLNGRRLPAGSPQAGGIGADINQIPAALVERVEILTGGASATYGSDAIAGVVNFILKDDFEGISLDYQYSFNQHDNDNGRLQQLNADANFTAPNGSVTDGETHDFSLILGANTADGKGNVTLYATVRDIGSVIQGDRDYAHCAISGVPNGCVGSGTIAEGRVTDFATYDFIVSGDQFLNRNGETFNFAEVSYYQRPDERKTFGAFGHYEVDEKLDIYAEVNFMDDRSVSGIAPSGAFFVTSTLNCNNPLLSDQQFDALCASRGFGMDDTVTAFVGKRNVEGGQRLDDLRHTSFRGVIGARGMIDENWNYDVFANYGSVTFSQLFKNDLSTTAITRALNVVTDPNTGDPVCQSVLDGSDPNCVPYNIFTTGGVTQAALNYISLPLVSKGNTVTKQISGYLAGDLTDYGIKLPGNSLGVNIVVGLEHREESLEFDPDNAFQTGDGAGQGGPTAAVSGEYDVSEFFTEMSIPLLEDSSIAEQLTLELAYRYSDYSTGQDTNTYKYAADWQINEQVRVRGSFQHAVRAGNVRDLFRPQSLGLYNMNEDPCAGATPLYTFEQCARTGVTEAQYGIIADNPAGQYNSITGGNPDLEPEESDTVSFGLIIAPEFLPGFDLALDYFNIDVQGAISNVPERFILDQCAFTGADEFCSLINRDPGRGTLWIGNDNIVATDINIGFFETSGVDFDASYRFELSDMGAVKVNLVGTYLTKWDQKSTPDAPVVECKGYWDRSTCGAPTPDLRSNLKVTWETPWDASVTATWRHFGETEELNGGPTTLSAQNYLDIASTWQVTDHTGLRFGINNLLDREPPIVPNTPSGIGNGNTFPGPFDAMGRYIFAGVNVTF</sequence>
<dbReference type="Gene3D" id="2.40.170.20">
    <property type="entry name" value="TonB-dependent receptor, beta-barrel domain"/>
    <property type="match status" value="1"/>
</dbReference>
<evidence type="ECO:0000256" key="10">
    <source>
        <dbReference type="PROSITE-ProRule" id="PRU10144"/>
    </source>
</evidence>
<keyword evidence="6 11" id="KW-0798">TonB box</keyword>
<evidence type="ECO:0000313" key="15">
    <source>
        <dbReference type="EMBL" id="BDX08350.1"/>
    </source>
</evidence>
<keyword evidence="16" id="KW-1185">Reference proteome</keyword>
<feature type="domain" description="TonB-dependent receptor-like beta-barrel" evidence="13">
    <location>
        <begin position="405"/>
        <end position="914"/>
    </location>
</feature>
<comment type="subcellular location">
    <subcellularLocation>
        <location evidence="1 9">Cell outer membrane</location>
        <topology evidence="1 9">Multi-pass membrane protein</topology>
    </subcellularLocation>
</comment>
<keyword evidence="3 9" id="KW-1134">Transmembrane beta strand</keyword>
<evidence type="ECO:0000256" key="2">
    <source>
        <dbReference type="ARBA" id="ARBA00022448"/>
    </source>
</evidence>
<proteinExistence type="inferred from homology"/>
<evidence type="ECO:0000256" key="1">
    <source>
        <dbReference type="ARBA" id="ARBA00004571"/>
    </source>
</evidence>
<evidence type="ECO:0000256" key="11">
    <source>
        <dbReference type="RuleBase" id="RU003357"/>
    </source>
</evidence>
<keyword evidence="2 9" id="KW-0813">Transport</keyword>
<evidence type="ECO:0000259" key="14">
    <source>
        <dbReference type="Pfam" id="PF07715"/>
    </source>
</evidence>
<dbReference type="InterPro" id="IPR000531">
    <property type="entry name" value="Beta-barrel_TonB"/>
</dbReference>
<dbReference type="KEGG" id="pmaw:MACH26_38710"/>
<keyword evidence="4 9" id="KW-0812">Transmembrane</keyword>
<dbReference type="RefSeq" id="WP_338294422.1">
    <property type="nucleotide sequence ID" value="NZ_AP027272.1"/>
</dbReference>
<dbReference type="InterPro" id="IPR012910">
    <property type="entry name" value="Plug_dom"/>
</dbReference>
<keyword evidence="7 9" id="KW-0472">Membrane</keyword>
<accession>A0AA48I166</accession>
<dbReference type="PROSITE" id="PS01156">
    <property type="entry name" value="TONB_DEPENDENT_REC_2"/>
    <property type="match status" value="1"/>
</dbReference>
<dbReference type="InterPro" id="IPR039426">
    <property type="entry name" value="TonB-dep_rcpt-like"/>
</dbReference>
<name>A0AA48I166_9ALTE</name>
<dbReference type="PROSITE" id="PS52016">
    <property type="entry name" value="TONB_DEPENDENT_REC_3"/>
    <property type="match status" value="1"/>
</dbReference>
<dbReference type="InterPro" id="IPR036942">
    <property type="entry name" value="Beta-barrel_TonB_sf"/>
</dbReference>
<dbReference type="InterPro" id="IPR037066">
    <property type="entry name" value="Plug_dom_sf"/>
</dbReference>
<dbReference type="Pfam" id="PF07715">
    <property type="entry name" value="Plug"/>
    <property type="match status" value="1"/>
</dbReference>
<dbReference type="Pfam" id="PF00593">
    <property type="entry name" value="TonB_dep_Rec_b-barrel"/>
    <property type="match status" value="1"/>
</dbReference>
<evidence type="ECO:0000259" key="13">
    <source>
        <dbReference type="Pfam" id="PF00593"/>
    </source>
</evidence>
<evidence type="ECO:0000256" key="9">
    <source>
        <dbReference type="PROSITE-ProRule" id="PRU01360"/>
    </source>
</evidence>
<protein>
    <submittedName>
        <fullName evidence="15">TonB-dependent receptor</fullName>
    </submittedName>
</protein>
<keyword evidence="5 12" id="KW-0732">Signal</keyword>
<evidence type="ECO:0000256" key="5">
    <source>
        <dbReference type="ARBA" id="ARBA00022729"/>
    </source>
</evidence>
<feature type="signal peptide" evidence="12">
    <location>
        <begin position="1"/>
        <end position="26"/>
    </location>
</feature>
<dbReference type="SUPFAM" id="SSF56935">
    <property type="entry name" value="Porins"/>
    <property type="match status" value="1"/>
</dbReference>
<keyword evidence="8 9" id="KW-0998">Cell outer membrane</keyword>
<evidence type="ECO:0000256" key="12">
    <source>
        <dbReference type="SAM" id="SignalP"/>
    </source>
</evidence>
<evidence type="ECO:0000313" key="16">
    <source>
        <dbReference type="Proteomes" id="UP001333710"/>
    </source>
</evidence>
<evidence type="ECO:0000256" key="8">
    <source>
        <dbReference type="ARBA" id="ARBA00023237"/>
    </source>
</evidence>
<evidence type="ECO:0000256" key="7">
    <source>
        <dbReference type="ARBA" id="ARBA00023136"/>
    </source>
</evidence>
<evidence type="ECO:0000256" key="3">
    <source>
        <dbReference type="ARBA" id="ARBA00022452"/>
    </source>
</evidence>
<dbReference type="GO" id="GO:0009279">
    <property type="term" value="C:cell outer membrane"/>
    <property type="evidence" value="ECO:0007669"/>
    <property type="project" value="UniProtKB-SubCell"/>
</dbReference>
<gene>
    <name evidence="15" type="primary">btuB</name>
    <name evidence="15" type="ORF">MACH26_38710</name>
</gene>
<keyword evidence="15" id="KW-0675">Receptor</keyword>
<feature type="short sequence motif" description="TonB C-terminal box" evidence="10">
    <location>
        <begin position="937"/>
        <end position="954"/>
    </location>
</feature>
<feature type="chain" id="PRO_5041393282" evidence="12">
    <location>
        <begin position="27"/>
        <end position="954"/>
    </location>
</feature>
<evidence type="ECO:0000256" key="4">
    <source>
        <dbReference type="ARBA" id="ARBA00022692"/>
    </source>
</evidence>
<comment type="similarity">
    <text evidence="9 11">Belongs to the TonB-dependent receptor family.</text>
</comment>
<organism evidence="15 16">
    <name type="scientific">Planctobacterium marinum</name>
    <dbReference type="NCBI Taxonomy" id="1631968"/>
    <lineage>
        <taxon>Bacteria</taxon>
        <taxon>Pseudomonadati</taxon>
        <taxon>Pseudomonadota</taxon>
        <taxon>Gammaproteobacteria</taxon>
        <taxon>Alteromonadales</taxon>
        <taxon>Alteromonadaceae</taxon>
        <taxon>Planctobacterium</taxon>
    </lineage>
</organism>
<dbReference type="EMBL" id="AP027272">
    <property type="protein sequence ID" value="BDX08350.1"/>
    <property type="molecule type" value="Genomic_DNA"/>
</dbReference>
<dbReference type="Gene3D" id="2.170.130.10">
    <property type="entry name" value="TonB-dependent receptor, plug domain"/>
    <property type="match status" value="1"/>
</dbReference>
<dbReference type="PANTHER" id="PTHR47234">
    <property type="match status" value="1"/>
</dbReference>
<dbReference type="AlphaFoldDB" id="A0AA48I166"/>
<dbReference type="InterPro" id="IPR010917">
    <property type="entry name" value="TonB_rcpt_CS"/>
</dbReference>
<evidence type="ECO:0000256" key="6">
    <source>
        <dbReference type="ARBA" id="ARBA00023077"/>
    </source>
</evidence>
<feature type="domain" description="TonB-dependent receptor plug" evidence="14">
    <location>
        <begin position="54"/>
        <end position="164"/>
    </location>
</feature>
<reference evidence="15" key="1">
    <citation type="submission" date="2023-01" db="EMBL/GenBank/DDBJ databases">
        <title>Complete genome sequence of Planctobacterium marinum strain Dej080120_11.</title>
        <authorList>
            <person name="Ueki S."/>
            <person name="Maruyama F."/>
        </authorList>
    </citation>
    <scope>NUCLEOTIDE SEQUENCE</scope>
    <source>
        <strain evidence="15">Dej080120_11</strain>
    </source>
</reference>
<dbReference type="Proteomes" id="UP001333710">
    <property type="component" value="Chromosome"/>
</dbReference>